<sequence>MLIMGLRESLSRLKGPVGPAKGVRQMRRYRSIALLAVLAALAVGCTTAGSAAEPADGTVTSAGDGSAALTPELPAKHELTAPQAVGDARKIIREGYARQMGVQLASLFVERSPTAVAAGFDINKPFYFAGVNLPRPYPQDLAGQADLALKAAPLANTSNTTLTLATTPAQGYATQDTAMVLHCTVATLRGSASSYDLPVCAWADSWTIGVVLAISTKIETGQGAAGLQAAADLTIATRTAAMQPSP</sequence>
<evidence type="ECO:0000313" key="2">
    <source>
        <dbReference type="Proteomes" id="UP001432014"/>
    </source>
</evidence>
<dbReference type="EMBL" id="CP108482">
    <property type="protein sequence ID" value="WUS61003.1"/>
    <property type="molecule type" value="Genomic_DNA"/>
</dbReference>
<gene>
    <name evidence="1" type="ORF">OG469_39240</name>
</gene>
<dbReference type="RefSeq" id="WP_329611661.1">
    <property type="nucleotide sequence ID" value="NZ_CP108482.1"/>
</dbReference>
<dbReference type="Proteomes" id="UP001432014">
    <property type="component" value="Chromosome"/>
</dbReference>
<evidence type="ECO:0000313" key="1">
    <source>
        <dbReference type="EMBL" id="WUS61003.1"/>
    </source>
</evidence>
<organism evidence="1 2">
    <name type="scientific">Kitasatospora herbaricolor</name>
    <dbReference type="NCBI Taxonomy" id="68217"/>
    <lineage>
        <taxon>Bacteria</taxon>
        <taxon>Bacillati</taxon>
        <taxon>Actinomycetota</taxon>
        <taxon>Actinomycetes</taxon>
        <taxon>Kitasatosporales</taxon>
        <taxon>Streptomycetaceae</taxon>
        <taxon>Kitasatospora</taxon>
    </lineage>
</organism>
<keyword evidence="2" id="KW-1185">Reference proteome</keyword>
<reference evidence="1 2" key="1">
    <citation type="submission" date="2022-10" db="EMBL/GenBank/DDBJ databases">
        <title>The complete genomes of actinobacterial strains from the NBC collection.</title>
        <authorList>
            <person name="Joergensen T.S."/>
            <person name="Alvarez Arevalo M."/>
            <person name="Sterndorff E.B."/>
            <person name="Faurdal D."/>
            <person name="Vuksanovic O."/>
            <person name="Mourched A.-S."/>
            <person name="Charusanti P."/>
            <person name="Shaw S."/>
            <person name="Blin K."/>
            <person name="Weber T."/>
        </authorList>
    </citation>
    <scope>NUCLEOTIDE SEQUENCE [LARGE SCALE GENOMIC DNA]</scope>
    <source>
        <strain evidence="1 2">NBC_01247</strain>
    </source>
</reference>
<protein>
    <recommendedName>
        <fullName evidence="3">PknH-like protein</fullName>
    </recommendedName>
</protein>
<accession>A0ABZ1WJT5</accession>
<name>A0ABZ1WJT5_9ACTN</name>
<proteinExistence type="predicted"/>
<evidence type="ECO:0008006" key="3">
    <source>
        <dbReference type="Google" id="ProtNLM"/>
    </source>
</evidence>